<feature type="region of interest" description="Disordered" evidence="1">
    <location>
        <begin position="135"/>
        <end position="163"/>
    </location>
</feature>
<keyword evidence="2" id="KW-0808">Transferase</keyword>
<dbReference type="EMBL" id="BKCP01005528">
    <property type="protein sequence ID" value="GER38834.1"/>
    <property type="molecule type" value="Genomic_DNA"/>
</dbReference>
<reference evidence="3" key="1">
    <citation type="journal article" date="2019" name="Curr. Biol.">
        <title>Genome Sequence of Striga asiatica Provides Insight into the Evolution of Plant Parasitism.</title>
        <authorList>
            <person name="Yoshida S."/>
            <person name="Kim S."/>
            <person name="Wafula E.K."/>
            <person name="Tanskanen J."/>
            <person name="Kim Y.M."/>
            <person name="Honaas L."/>
            <person name="Yang Z."/>
            <person name="Spallek T."/>
            <person name="Conn C.E."/>
            <person name="Ichihashi Y."/>
            <person name="Cheong K."/>
            <person name="Cui S."/>
            <person name="Der J.P."/>
            <person name="Gundlach H."/>
            <person name="Jiao Y."/>
            <person name="Hori C."/>
            <person name="Ishida J.K."/>
            <person name="Kasahara H."/>
            <person name="Kiba T."/>
            <person name="Kim M.S."/>
            <person name="Koo N."/>
            <person name="Laohavisit A."/>
            <person name="Lee Y.H."/>
            <person name="Lumba S."/>
            <person name="McCourt P."/>
            <person name="Mortimer J.C."/>
            <person name="Mutuku J.M."/>
            <person name="Nomura T."/>
            <person name="Sasaki-Sekimoto Y."/>
            <person name="Seto Y."/>
            <person name="Wang Y."/>
            <person name="Wakatake T."/>
            <person name="Sakakibara H."/>
            <person name="Demura T."/>
            <person name="Yamaguchi S."/>
            <person name="Yoneyama K."/>
            <person name="Manabe R.I."/>
            <person name="Nelson D.C."/>
            <person name="Schulman A.H."/>
            <person name="Timko M.P."/>
            <person name="dePamphilis C.W."/>
            <person name="Choi D."/>
            <person name="Shirasu K."/>
        </authorList>
    </citation>
    <scope>NUCLEOTIDE SEQUENCE [LARGE SCALE GENOMIC DNA]</scope>
    <source>
        <strain evidence="3">cv. UVA1</strain>
    </source>
</reference>
<gene>
    <name evidence="2" type="ORF">STAS_15381</name>
</gene>
<accession>A0A5A7Q1E3</accession>
<proteinExistence type="predicted"/>
<evidence type="ECO:0000313" key="2">
    <source>
        <dbReference type="EMBL" id="GER38834.1"/>
    </source>
</evidence>
<dbReference type="AlphaFoldDB" id="A0A5A7Q1E3"/>
<dbReference type="Proteomes" id="UP000325081">
    <property type="component" value="Unassembled WGS sequence"/>
</dbReference>
<dbReference type="GO" id="GO:0005840">
    <property type="term" value="C:ribosome"/>
    <property type="evidence" value="ECO:0007669"/>
    <property type="project" value="UniProtKB-KW"/>
</dbReference>
<keyword evidence="2" id="KW-0689">Ribosomal protein</keyword>
<comment type="caution">
    <text evidence="2">The sequence shown here is derived from an EMBL/GenBank/DDBJ whole genome shotgun (WGS) entry which is preliminary data.</text>
</comment>
<organism evidence="2 3">
    <name type="scientific">Striga asiatica</name>
    <name type="common">Asiatic witchweed</name>
    <name type="synonym">Buchnera asiatica</name>
    <dbReference type="NCBI Taxonomy" id="4170"/>
    <lineage>
        <taxon>Eukaryota</taxon>
        <taxon>Viridiplantae</taxon>
        <taxon>Streptophyta</taxon>
        <taxon>Embryophyta</taxon>
        <taxon>Tracheophyta</taxon>
        <taxon>Spermatophyta</taxon>
        <taxon>Magnoliopsida</taxon>
        <taxon>eudicotyledons</taxon>
        <taxon>Gunneridae</taxon>
        <taxon>Pentapetalae</taxon>
        <taxon>asterids</taxon>
        <taxon>lamiids</taxon>
        <taxon>Lamiales</taxon>
        <taxon>Orobanchaceae</taxon>
        <taxon>Buchnereae</taxon>
        <taxon>Striga</taxon>
    </lineage>
</organism>
<evidence type="ECO:0000256" key="1">
    <source>
        <dbReference type="SAM" id="MobiDB-lite"/>
    </source>
</evidence>
<feature type="region of interest" description="Disordered" evidence="1">
    <location>
        <begin position="1"/>
        <end position="24"/>
    </location>
</feature>
<dbReference type="GO" id="GO:0016740">
    <property type="term" value="F:transferase activity"/>
    <property type="evidence" value="ECO:0007669"/>
    <property type="project" value="UniProtKB-KW"/>
</dbReference>
<feature type="compositionally biased region" description="Basic residues" evidence="1">
    <location>
        <begin position="135"/>
        <end position="146"/>
    </location>
</feature>
<sequence length="207" mass="23623">MKPRKIPSSAKETTKVGETKGPQNKRLFQYSMKWQTRLKANRKGCKEMNESKTLEIHTDDISIKPRRVPKDRAIASYIPMPIAKDAATLRRGMLKSFEMMLKSDTETPAESNSTEPISCVHRKKKVMILQATNKVHRASQVIRRKPQQSASNKQMHIPKPKNHTKEYTGYCKRFVNNGTASITISSRMKFSSQKSGLIYLKSPDNTN</sequence>
<name>A0A5A7Q1E3_STRAF</name>
<keyword evidence="2" id="KW-0687">Ribonucleoprotein</keyword>
<protein>
    <submittedName>
        <fullName evidence="2">Ribosomal protein S12 methylthiotransferase RimO</fullName>
    </submittedName>
</protein>
<keyword evidence="3" id="KW-1185">Reference proteome</keyword>
<evidence type="ECO:0000313" key="3">
    <source>
        <dbReference type="Proteomes" id="UP000325081"/>
    </source>
</evidence>